<feature type="compositionally biased region" description="Basic and acidic residues" evidence="7">
    <location>
        <begin position="216"/>
        <end position="225"/>
    </location>
</feature>
<keyword evidence="10" id="KW-1185">Reference proteome</keyword>
<comment type="subcellular location">
    <subcellularLocation>
        <location evidence="1">Membrane</location>
        <topology evidence="1">Multi-pass membrane protein</topology>
    </subcellularLocation>
</comment>
<comment type="similarity">
    <text evidence="2">Belongs to the patched family.</text>
</comment>
<dbReference type="InterPro" id="IPR003392">
    <property type="entry name" value="PTHD_SSD"/>
</dbReference>
<evidence type="ECO:0000256" key="4">
    <source>
        <dbReference type="ARBA" id="ARBA00022989"/>
    </source>
</evidence>
<evidence type="ECO:0000259" key="9">
    <source>
        <dbReference type="PROSITE" id="PS50156"/>
    </source>
</evidence>
<dbReference type="Gene3D" id="1.20.1640.10">
    <property type="entry name" value="Multidrug efflux transporter AcrB transmembrane domain"/>
    <property type="match status" value="2"/>
</dbReference>
<name>A0A183BVD9_GLOPA</name>
<keyword evidence="3 8" id="KW-0812">Transmembrane</keyword>
<feature type="transmembrane region" description="Helical" evidence="8">
    <location>
        <begin position="1077"/>
        <end position="1098"/>
    </location>
</feature>
<organism evidence="10 11">
    <name type="scientific">Globodera pallida</name>
    <name type="common">Potato cyst nematode worm</name>
    <name type="synonym">Heterodera pallida</name>
    <dbReference type="NCBI Taxonomy" id="36090"/>
    <lineage>
        <taxon>Eukaryota</taxon>
        <taxon>Metazoa</taxon>
        <taxon>Ecdysozoa</taxon>
        <taxon>Nematoda</taxon>
        <taxon>Chromadorea</taxon>
        <taxon>Rhabditida</taxon>
        <taxon>Tylenchina</taxon>
        <taxon>Tylenchomorpha</taxon>
        <taxon>Tylenchoidea</taxon>
        <taxon>Heteroderidae</taxon>
        <taxon>Heteroderinae</taxon>
        <taxon>Globodera</taxon>
    </lineage>
</organism>
<dbReference type="SUPFAM" id="SSF82866">
    <property type="entry name" value="Multidrug efflux transporter AcrB transmembrane domain"/>
    <property type="match status" value="2"/>
</dbReference>
<evidence type="ECO:0000256" key="7">
    <source>
        <dbReference type="SAM" id="MobiDB-lite"/>
    </source>
</evidence>
<reference evidence="10" key="2">
    <citation type="submission" date="2014-05" db="EMBL/GenBank/DDBJ databases">
        <title>The genome and life-stage specific transcriptomes of Globodera pallida elucidate key aspects of plant parasitism by a cyst nematode.</title>
        <authorList>
            <person name="Cotton J.A."/>
            <person name="Lilley C.J."/>
            <person name="Jones L.M."/>
            <person name="Kikuchi T."/>
            <person name="Reid A.J."/>
            <person name="Thorpe P."/>
            <person name="Tsai I.J."/>
            <person name="Beasley H."/>
            <person name="Blok V."/>
            <person name="Cock P.J.A."/>
            <person name="Van den Akker S.E."/>
            <person name="Holroyd N."/>
            <person name="Hunt M."/>
            <person name="Mantelin S."/>
            <person name="Naghra H."/>
            <person name="Pain A."/>
            <person name="Palomares-Rius J.E."/>
            <person name="Zarowiecki M."/>
            <person name="Berriman M."/>
            <person name="Jones J.T."/>
            <person name="Urwin P.E."/>
        </authorList>
    </citation>
    <scope>NUCLEOTIDE SEQUENCE [LARGE SCALE GENOMIC DNA]</scope>
    <source>
        <strain evidence="10">Lindley</strain>
    </source>
</reference>
<evidence type="ECO:0000313" key="10">
    <source>
        <dbReference type="Proteomes" id="UP000050741"/>
    </source>
</evidence>
<evidence type="ECO:0000256" key="1">
    <source>
        <dbReference type="ARBA" id="ARBA00004141"/>
    </source>
</evidence>
<feature type="compositionally biased region" description="Low complexity" evidence="7">
    <location>
        <begin position="231"/>
        <end position="241"/>
    </location>
</feature>
<sequence>MFDFWPRWQTLADGAMLLLLQNPQRHAVLDLRRNILLSIDENRLPHGYIAQSFYFASDTADELAELVRVGDTLRICDYVRTRQGDSEHGAYVLKEEQQQQQHCRLTPFPVDVELSRRLFCTNALYTAVLQFGHLPGGQGMLHWRLRLQFASSPTLYSANDELAQAHSVEQMEMNCAETSLDLYALNDHELHLGEQRRYEVGLAAAKAVPAVSSDQLQHKPTEAPKRPSPPSTTTTISSLSASDERSASSRSLSLRSLPSSAVRKHPPPLIRCVHSFYAFWARFIVKNAWGVILFCTLVTTLCTLKVALTPQKNDITGYTPYGARSRQELATQKNDITGYTPYGARSRQELATQEHFFNAQGLGHPFGVFVLLRPLRSDDNFLRPPMLAEASLIDELVRTRFTLQNHRTNRTENFAHFCRDFCDLNEPLRRFTEAFQMQWNLLAANESMNSALQLNYPTSSILGRKFNIQPNFFGIQFRTTNSTSTSNTTTDTDNSPQQLISNMRRVDMVVLTYKAERIGAWTDDEIKEWEMSVSHYFEQEFKSPFVRVMTFSTTYVEVEVVRAGLSMLPFLMVGFAIMATCTSVSVLLSAIYWRQWHVQKLALALMACVCPFMACGTALGLLFLAGVRFGSVLCVTPFLVLAIGVDDGYLMMHAWQRVTDQTRRKRKTTPTMTANGADDETELLTQRLTMVLVETGPAVLISALTNICADAVGSFTGSPEITLLCVGNMAAMAVDFLYQITFYAAVMALVGRTEVRDEVSEQYTLKIPVGGWTEGNNQIENGKKQSKLHENRSLPPLVKRLVSSSMDSYVRFIAHPVTASLIFMAWIAFLAFSTIGIARFEVNLSTKKMFAEDSPLLEVDSYREGHIVPFFQMATVFINSPTNLSDPVRMAHLNEMVREMEAIPGSWGPKSTNYFVRELDKFVGEEGELGPDQMEQFLDWPENRFWKSFIRIPDERNETDRGIVHSFYFTTGYHGQRLRVWAERTQLLMQWRAVVDRFPELNASVFHDESIFLDLIDNMPTDAWQSGLATLLCMCFICAVFMGHDWRTVGMAGTTIGSIIVGTLGTLSWIGATMDPIMMAALIISVGFSVDIPAHFSYHFHSAGPS</sequence>
<dbReference type="WBParaSite" id="GPLIN_000457700">
    <property type="protein sequence ID" value="GPLIN_000457700"/>
    <property type="gene ID" value="GPLIN_000457700"/>
</dbReference>
<accession>A0A183BVD9</accession>
<keyword evidence="5 8" id="KW-0472">Membrane</keyword>
<feature type="compositionally biased region" description="Low complexity" evidence="7">
    <location>
        <begin position="248"/>
        <end position="261"/>
    </location>
</feature>
<dbReference type="PROSITE" id="PS50156">
    <property type="entry name" value="SSD"/>
    <property type="match status" value="1"/>
</dbReference>
<dbReference type="GO" id="GO:0006897">
    <property type="term" value="P:endocytosis"/>
    <property type="evidence" value="ECO:0007669"/>
    <property type="project" value="TreeGrafter"/>
</dbReference>
<dbReference type="PANTHER" id="PTHR10796:SF88">
    <property type="entry name" value="SSD DOMAIN-CONTAINING PROTEIN"/>
    <property type="match status" value="1"/>
</dbReference>
<evidence type="ECO:0000313" key="11">
    <source>
        <dbReference type="WBParaSite" id="GPLIN_000457700"/>
    </source>
</evidence>
<dbReference type="Pfam" id="PF02460">
    <property type="entry name" value="Patched"/>
    <property type="match status" value="1"/>
</dbReference>
<evidence type="ECO:0000256" key="6">
    <source>
        <dbReference type="ARBA" id="ARBA00023180"/>
    </source>
</evidence>
<dbReference type="GO" id="GO:0030659">
    <property type="term" value="C:cytoplasmic vesicle membrane"/>
    <property type="evidence" value="ECO:0007669"/>
    <property type="project" value="TreeGrafter"/>
</dbReference>
<feature type="transmembrane region" description="Helical" evidence="8">
    <location>
        <begin position="601"/>
        <end position="623"/>
    </location>
</feature>
<feature type="transmembrane region" description="Helical" evidence="8">
    <location>
        <begin position="567"/>
        <end position="589"/>
    </location>
</feature>
<feature type="domain" description="SSD" evidence="9">
    <location>
        <begin position="574"/>
        <end position="749"/>
    </location>
</feature>
<dbReference type="InterPro" id="IPR000731">
    <property type="entry name" value="SSD"/>
</dbReference>
<evidence type="ECO:0000256" key="2">
    <source>
        <dbReference type="ARBA" id="ARBA00005585"/>
    </source>
</evidence>
<protein>
    <submittedName>
        <fullName evidence="11">SSD domain-containing protein</fullName>
    </submittedName>
</protein>
<evidence type="ECO:0000256" key="5">
    <source>
        <dbReference type="ARBA" id="ARBA00023136"/>
    </source>
</evidence>
<feature type="transmembrane region" description="Helical" evidence="8">
    <location>
        <begin position="809"/>
        <end position="832"/>
    </location>
</feature>
<feature type="transmembrane region" description="Helical" evidence="8">
    <location>
        <begin position="1023"/>
        <end position="1042"/>
    </location>
</feature>
<evidence type="ECO:0000256" key="3">
    <source>
        <dbReference type="ARBA" id="ARBA00022692"/>
    </source>
</evidence>
<feature type="transmembrane region" description="Helical" evidence="8">
    <location>
        <begin position="629"/>
        <end position="655"/>
    </location>
</feature>
<dbReference type="GO" id="GO:0018996">
    <property type="term" value="P:molting cycle, collagen and cuticulin-based cuticle"/>
    <property type="evidence" value="ECO:0007669"/>
    <property type="project" value="TreeGrafter"/>
</dbReference>
<reference evidence="10" key="1">
    <citation type="submission" date="2013-12" db="EMBL/GenBank/DDBJ databases">
        <authorList>
            <person name="Aslett M."/>
        </authorList>
    </citation>
    <scope>NUCLEOTIDE SEQUENCE [LARGE SCALE GENOMIC DNA]</scope>
    <source>
        <strain evidence="10">Lindley</strain>
    </source>
</reference>
<reference evidence="11" key="3">
    <citation type="submission" date="2016-06" db="UniProtKB">
        <authorList>
            <consortium name="WormBaseParasite"/>
        </authorList>
    </citation>
    <scope>IDENTIFICATION</scope>
</reference>
<dbReference type="PANTHER" id="PTHR10796">
    <property type="entry name" value="PATCHED-RELATED"/>
    <property type="match status" value="1"/>
</dbReference>
<proteinExistence type="inferred from homology"/>
<keyword evidence="6" id="KW-0325">Glycoprotein</keyword>
<evidence type="ECO:0000256" key="8">
    <source>
        <dbReference type="SAM" id="Phobius"/>
    </source>
</evidence>
<keyword evidence="4 8" id="KW-1133">Transmembrane helix</keyword>
<dbReference type="Proteomes" id="UP000050741">
    <property type="component" value="Unassembled WGS sequence"/>
</dbReference>
<dbReference type="InterPro" id="IPR051697">
    <property type="entry name" value="Patched_domain-protein"/>
</dbReference>
<dbReference type="GO" id="GO:0005886">
    <property type="term" value="C:plasma membrane"/>
    <property type="evidence" value="ECO:0007669"/>
    <property type="project" value="TreeGrafter"/>
</dbReference>
<feature type="region of interest" description="Disordered" evidence="7">
    <location>
        <begin position="211"/>
        <end position="262"/>
    </location>
</feature>
<dbReference type="AlphaFoldDB" id="A0A183BVD9"/>
<feature type="transmembrane region" description="Helical" evidence="8">
    <location>
        <begin position="1049"/>
        <end position="1071"/>
    </location>
</feature>